<feature type="domain" description="Mei2-like C-terminal RNA recognition motif" evidence="3">
    <location>
        <begin position="481"/>
        <end position="571"/>
    </location>
</feature>
<dbReference type="GO" id="GO:0003723">
    <property type="term" value="F:RNA binding"/>
    <property type="evidence" value="ECO:0007669"/>
    <property type="project" value="UniProtKB-KW"/>
</dbReference>
<feature type="region of interest" description="Disordered" evidence="2">
    <location>
        <begin position="1"/>
        <end position="54"/>
    </location>
</feature>
<dbReference type="InterPro" id="IPR035979">
    <property type="entry name" value="RBD_domain_sf"/>
</dbReference>
<evidence type="ECO:0000259" key="3">
    <source>
        <dbReference type="Pfam" id="PF04059"/>
    </source>
</evidence>
<protein>
    <recommendedName>
        <fullName evidence="3">Mei2-like C-terminal RNA recognition motif domain-containing protein</fullName>
    </recommendedName>
</protein>
<feature type="compositionally biased region" description="Low complexity" evidence="2">
    <location>
        <begin position="16"/>
        <end position="30"/>
    </location>
</feature>
<comment type="caution">
    <text evidence="4">The sequence shown here is derived from an EMBL/GenBank/DDBJ whole genome shotgun (WGS) entry which is preliminary data.</text>
</comment>
<name>A0A072PPE9_9EURO</name>
<feature type="region of interest" description="Disordered" evidence="2">
    <location>
        <begin position="657"/>
        <end position="690"/>
    </location>
</feature>
<evidence type="ECO:0000313" key="5">
    <source>
        <dbReference type="Proteomes" id="UP000027920"/>
    </source>
</evidence>
<keyword evidence="1" id="KW-0694">RNA-binding</keyword>
<dbReference type="STRING" id="1182545.A0A072PPE9"/>
<evidence type="ECO:0000256" key="1">
    <source>
        <dbReference type="ARBA" id="ARBA00022884"/>
    </source>
</evidence>
<dbReference type="VEuPathDB" id="FungiDB:A1O9_03321"/>
<dbReference type="OrthoDB" id="417481at2759"/>
<dbReference type="CDD" id="cd12532">
    <property type="entry name" value="RRM3_MEI2_fungi"/>
    <property type="match status" value="1"/>
</dbReference>
<dbReference type="EMBL" id="AMGV01000002">
    <property type="protein sequence ID" value="KEF61751.1"/>
    <property type="molecule type" value="Genomic_DNA"/>
</dbReference>
<dbReference type="RefSeq" id="XP_013264341.1">
    <property type="nucleotide sequence ID" value="XM_013408887.1"/>
</dbReference>
<dbReference type="Pfam" id="PF04059">
    <property type="entry name" value="RRM_2"/>
    <property type="match status" value="1"/>
</dbReference>
<sequence length="690" mass="75719">MSPSTAVAMASSPLASDETTSTGTPSTNLTAFTPKAAPGTAGRASTGNKRRGPRNTIFVDTARLDDDVFLSAPTPTTSTRLSPTAEVFTPRLHNVFDIPAELVNIVGQAEVRQLLVSDEDLVDSDEFSDDGTGVAKAAVHTHAELGGPALTPENCPALTPEHRGRHEFEVRHKMIIRGTESSAREKHHGRSFISKVELAEGSFTTDEHLFRSFLVGGIPLDYPTAAIAVSFSPSVFPSLKYINAVQVLRDGAFTVSFGDIRDAKKAFDSVPYLVPGARAIYMSPKTLAADLNQDPAVVSDFHGQAIITVRYTSWVIPAQPIINEMRRLLGQCGDVKALHALDPLDPSSHTQFREFRVEFYNTDAVAVAKDLLTGDYDKVSSYLLAPCHCLTLQQYSITVTTYTPDVYNLVAHLNGRNPRDLVFSSQTLSITGRSTVPVDPDYDRIAAALQRGALRTDRRINHNTNHNAVDLNRITAGVDVRTTIMLRNIPNRVDQPLLKAIIDETSAGCYDFMYLRIDFANNCNVGYAFINFIDFIIARAGQRWNCFNSDKVAEISYATIQGKDCLVSKFRNSSVMLEHPAFRPKLYYPTGHPNAGQEEKFPDPDNPSKMRRSVENAEHVGLYPSRLIQSSLDPPAVVPSRTPGCMNCSEEKRTRFLPPARAPKPVPSTVFVDTSSPLDPFSGKITRPLP</sequence>
<dbReference type="HOGENOM" id="CLU_019467_1_0_1"/>
<organism evidence="4 5">
    <name type="scientific">Exophiala aquamarina CBS 119918</name>
    <dbReference type="NCBI Taxonomy" id="1182545"/>
    <lineage>
        <taxon>Eukaryota</taxon>
        <taxon>Fungi</taxon>
        <taxon>Dikarya</taxon>
        <taxon>Ascomycota</taxon>
        <taxon>Pezizomycotina</taxon>
        <taxon>Eurotiomycetes</taxon>
        <taxon>Chaetothyriomycetidae</taxon>
        <taxon>Chaetothyriales</taxon>
        <taxon>Herpotrichiellaceae</taxon>
        <taxon>Exophiala</taxon>
    </lineage>
</organism>
<dbReference type="InterPro" id="IPR007201">
    <property type="entry name" value="Mei2-like_Rrm_C"/>
</dbReference>
<dbReference type="SUPFAM" id="SSF54928">
    <property type="entry name" value="RNA-binding domain, RBD"/>
    <property type="match status" value="1"/>
</dbReference>
<evidence type="ECO:0000313" key="4">
    <source>
        <dbReference type="EMBL" id="KEF61751.1"/>
    </source>
</evidence>
<proteinExistence type="predicted"/>
<accession>A0A072PPE9</accession>
<dbReference type="GeneID" id="25278257"/>
<keyword evidence="5" id="KW-1185">Reference proteome</keyword>
<dbReference type="AlphaFoldDB" id="A0A072PPE9"/>
<evidence type="ECO:0000256" key="2">
    <source>
        <dbReference type="SAM" id="MobiDB-lite"/>
    </source>
</evidence>
<dbReference type="Proteomes" id="UP000027920">
    <property type="component" value="Unassembled WGS sequence"/>
</dbReference>
<dbReference type="InterPro" id="IPR034862">
    <property type="entry name" value="Fungal_Mei2-like_RRM3"/>
</dbReference>
<gene>
    <name evidence="4" type="ORF">A1O9_03321</name>
</gene>
<dbReference type="PANTHER" id="PTHR23189">
    <property type="entry name" value="RNA RECOGNITION MOTIF-CONTAINING"/>
    <property type="match status" value="1"/>
</dbReference>
<reference evidence="4 5" key="1">
    <citation type="submission" date="2013-03" db="EMBL/GenBank/DDBJ databases">
        <title>The Genome Sequence of Exophiala aquamarina CBS 119918.</title>
        <authorList>
            <consortium name="The Broad Institute Genomics Platform"/>
            <person name="Cuomo C."/>
            <person name="de Hoog S."/>
            <person name="Gorbushina A."/>
            <person name="Walker B."/>
            <person name="Young S.K."/>
            <person name="Zeng Q."/>
            <person name="Gargeya S."/>
            <person name="Fitzgerald M."/>
            <person name="Haas B."/>
            <person name="Abouelleil A."/>
            <person name="Allen A.W."/>
            <person name="Alvarado L."/>
            <person name="Arachchi H.M."/>
            <person name="Berlin A.M."/>
            <person name="Chapman S.B."/>
            <person name="Gainer-Dewar J."/>
            <person name="Goldberg J."/>
            <person name="Griggs A."/>
            <person name="Gujja S."/>
            <person name="Hansen M."/>
            <person name="Howarth C."/>
            <person name="Imamovic A."/>
            <person name="Ireland A."/>
            <person name="Larimer J."/>
            <person name="McCowan C."/>
            <person name="Murphy C."/>
            <person name="Pearson M."/>
            <person name="Poon T.W."/>
            <person name="Priest M."/>
            <person name="Roberts A."/>
            <person name="Saif S."/>
            <person name="Shea T."/>
            <person name="Sisk P."/>
            <person name="Sykes S."/>
            <person name="Wortman J."/>
            <person name="Nusbaum C."/>
            <person name="Birren B."/>
        </authorList>
    </citation>
    <scope>NUCLEOTIDE SEQUENCE [LARGE SCALE GENOMIC DNA]</scope>
    <source>
        <strain evidence="4 5">CBS 119918</strain>
    </source>
</reference>